<proteinExistence type="predicted"/>
<dbReference type="GO" id="GO:0016746">
    <property type="term" value="F:acyltransferase activity"/>
    <property type="evidence" value="ECO:0007669"/>
    <property type="project" value="UniProtKB-KW"/>
</dbReference>
<reference evidence="1" key="2">
    <citation type="submission" date="2014-07" db="EMBL/GenBank/DDBJ databases">
        <authorList>
            <person name="Hull J."/>
        </authorList>
    </citation>
    <scope>NUCLEOTIDE SEQUENCE</scope>
</reference>
<sequence length="106" mass="12112">MHKFLSSWVGCTASLFLQHGRIESVYENFTDSFGFMPDNNLAVGITYPKVPKLIGNRLGASPQLALNLTEISPLKTEKQLFQECTNYHWFDGDEVTVYPNPERLWT</sequence>
<name>A0A0A9XYI8_LYGHE</name>
<reference evidence="1" key="1">
    <citation type="journal article" date="2014" name="PLoS ONE">
        <title>Transcriptome-Based Identification of ABC Transporters in the Western Tarnished Plant Bug Lygus hesperus.</title>
        <authorList>
            <person name="Hull J.J."/>
            <person name="Chaney K."/>
            <person name="Geib S.M."/>
            <person name="Fabrick J.A."/>
            <person name="Brent C.S."/>
            <person name="Walsh D."/>
            <person name="Lavine L.C."/>
        </authorList>
    </citation>
    <scope>NUCLEOTIDE SEQUENCE</scope>
</reference>
<keyword evidence="1" id="KW-0012">Acyltransferase</keyword>
<accession>A0A0A9XYI8</accession>
<dbReference type="AlphaFoldDB" id="A0A0A9XYI8"/>
<keyword evidence="1" id="KW-0808">Transferase</keyword>
<gene>
    <name evidence="1" type="primary">lpxD_0</name>
    <name evidence="1" type="ORF">CM83_48772</name>
</gene>
<dbReference type="EMBL" id="GBHO01018630">
    <property type="protein sequence ID" value="JAG24974.1"/>
    <property type="molecule type" value="Transcribed_RNA"/>
</dbReference>
<protein>
    <submittedName>
        <fullName evidence="1">UDP-3-O-acylglucosamine N-acyltransferase</fullName>
    </submittedName>
</protein>
<feature type="non-terminal residue" evidence="1">
    <location>
        <position position="106"/>
    </location>
</feature>
<evidence type="ECO:0000313" key="1">
    <source>
        <dbReference type="EMBL" id="JAG24974.1"/>
    </source>
</evidence>
<organism evidence="1">
    <name type="scientific">Lygus hesperus</name>
    <name type="common">Western plant bug</name>
    <dbReference type="NCBI Taxonomy" id="30085"/>
    <lineage>
        <taxon>Eukaryota</taxon>
        <taxon>Metazoa</taxon>
        <taxon>Ecdysozoa</taxon>
        <taxon>Arthropoda</taxon>
        <taxon>Hexapoda</taxon>
        <taxon>Insecta</taxon>
        <taxon>Pterygota</taxon>
        <taxon>Neoptera</taxon>
        <taxon>Paraneoptera</taxon>
        <taxon>Hemiptera</taxon>
        <taxon>Heteroptera</taxon>
        <taxon>Panheteroptera</taxon>
        <taxon>Cimicomorpha</taxon>
        <taxon>Miridae</taxon>
        <taxon>Mirini</taxon>
        <taxon>Lygus</taxon>
    </lineage>
</organism>